<dbReference type="SUPFAM" id="SSF103473">
    <property type="entry name" value="MFS general substrate transporter"/>
    <property type="match status" value="1"/>
</dbReference>
<keyword evidence="8" id="KW-1185">Reference proteome</keyword>
<evidence type="ECO:0000256" key="6">
    <source>
        <dbReference type="SAM" id="Phobius"/>
    </source>
</evidence>
<comment type="subcellular location">
    <subcellularLocation>
        <location evidence="1">Cell membrane</location>
        <topology evidence="1">Multi-pass membrane protein</topology>
    </subcellularLocation>
</comment>
<evidence type="ECO:0000256" key="3">
    <source>
        <dbReference type="ARBA" id="ARBA00022692"/>
    </source>
</evidence>
<evidence type="ECO:0000256" key="2">
    <source>
        <dbReference type="ARBA" id="ARBA00022475"/>
    </source>
</evidence>
<name>A0ABP5JZC9_9ACTN</name>
<evidence type="ECO:0000313" key="8">
    <source>
        <dbReference type="Proteomes" id="UP001501020"/>
    </source>
</evidence>
<keyword evidence="5 6" id="KW-0472">Membrane</keyword>
<protein>
    <recommendedName>
        <fullName evidence="9">MFS transporter</fullName>
    </recommendedName>
</protein>
<dbReference type="InterPro" id="IPR036259">
    <property type="entry name" value="MFS_trans_sf"/>
</dbReference>
<dbReference type="RefSeq" id="WP_344262498.1">
    <property type="nucleotide sequence ID" value="NZ_BAAAMR010000007.1"/>
</dbReference>
<reference evidence="8" key="1">
    <citation type="journal article" date="2019" name="Int. J. Syst. Evol. Microbiol.">
        <title>The Global Catalogue of Microorganisms (GCM) 10K type strain sequencing project: providing services to taxonomists for standard genome sequencing and annotation.</title>
        <authorList>
            <consortium name="The Broad Institute Genomics Platform"/>
            <consortium name="The Broad Institute Genome Sequencing Center for Infectious Disease"/>
            <person name="Wu L."/>
            <person name="Ma J."/>
        </authorList>
    </citation>
    <scope>NUCLEOTIDE SEQUENCE [LARGE SCALE GENOMIC DNA]</scope>
    <source>
        <strain evidence="8">JCM 13850</strain>
    </source>
</reference>
<organism evidence="7 8">
    <name type="scientific">Actinomadura napierensis</name>
    <dbReference type="NCBI Taxonomy" id="267854"/>
    <lineage>
        <taxon>Bacteria</taxon>
        <taxon>Bacillati</taxon>
        <taxon>Actinomycetota</taxon>
        <taxon>Actinomycetes</taxon>
        <taxon>Streptosporangiales</taxon>
        <taxon>Thermomonosporaceae</taxon>
        <taxon>Actinomadura</taxon>
    </lineage>
</organism>
<dbReference type="EMBL" id="BAAAMR010000007">
    <property type="protein sequence ID" value="GAA2124979.1"/>
    <property type="molecule type" value="Genomic_DNA"/>
</dbReference>
<keyword evidence="2" id="KW-1003">Cell membrane</keyword>
<dbReference type="PANTHER" id="PTHR43124">
    <property type="entry name" value="PURINE EFFLUX PUMP PBUE"/>
    <property type="match status" value="1"/>
</dbReference>
<feature type="transmembrane region" description="Helical" evidence="6">
    <location>
        <begin position="113"/>
        <end position="135"/>
    </location>
</feature>
<feature type="transmembrane region" description="Helical" evidence="6">
    <location>
        <begin position="80"/>
        <end position="101"/>
    </location>
</feature>
<gene>
    <name evidence="7" type="ORF">GCM10009727_12920</name>
</gene>
<evidence type="ECO:0000256" key="5">
    <source>
        <dbReference type="ARBA" id="ARBA00023136"/>
    </source>
</evidence>
<proteinExistence type="predicted"/>
<evidence type="ECO:0000256" key="4">
    <source>
        <dbReference type="ARBA" id="ARBA00022989"/>
    </source>
</evidence>
<dbReference type="Proteomes" id="UP001501020">
    <property type="component" value="Unassembled WGS sequence"/>
</dbReference>
<accession>A0ABP5JZC9</accession>
<evidence type="ECO:0000313" key="7">
    <source>
        <dbReference type="EMBL" id="GAA2124979.1"/>
    </source>
</evidence>
<keyword evidence="4 6" id="KW-1133">Transmembrane helix</keyword>
<sequence>MDMDDGRVGAGKPLAADLVISDDLVDRRGVQGAGVEWWFAFTAFEFFLDAVDEVLVVDGVLMLVPAVQARVMDKAADAPALASAANIAAFNLGNAIAAWISGSAIDAGLGYTAPTWIGALLAGAAILGAAISGTLDRRTRLQHDSGHRGSAV</sequence>
<evidence type="ECO:0000256" key="1">
    <source>
        <dbReference type="ARBA" id="ARBA00004651"/>
    </source>
</evidence>
<comment type="caution">
    <text evidence="7">The sequence shown here is derived from an EMBL/GenBank/DDBJ whole genome shotgun (WGS) entry which is preliminary data.</text>
</comment>
<dbReference type="PANTHER" id="PTHR43124:SF3">
    <property type="entry name" value="CHLORAMPHENICOL EFFLUX PUMP RV0191"/>
    <property type="match status" value="1"/>
</dbReference>
<keyword evidence="3 6" id="KW-0812">Transmembrane</keyword>
<dbReference type="InterPro" id="IPR050189">
    <property type="entry name" value="MFS_Efflux_Transporters"/>
</dbReference>
<evidence type="ECO:0008006" key="9">
    <source>
        <dbReference type="Google" id="ProtNLM"/>
    </source>
</evidence>